<reference evidence="3 4" key="1">
    <citation type="submission" date="2020-08" db="EMBL/GenBank/DDBJ databases">
        <title>Genomic Encyclopedia of Type Strains, Phase IV (KMG-IV): sequencing the most valuable type-strain genomes for metagenomic binning, comparative biology and taxonomic classification.</title>
        <authorList>
            <person name="Goeker M."/>
        </authorList>
    </citation>
    <scope>NUCLEOTIDE SEQUENCE [LARGE SCALE GENOMIC DNA]</scope>
    <source>
        <strain evidence="3 4">DSM 23447</strain>
    </source>
</reference>
<dbReference type="InterPro" id="IPR012533">
    <property type="entry name" value="YcnI-copper_dom"/>
</dbReference>
<gene>
    <name evidence="3" type="ORF">GGR20_002717</name>
</gene>
<dbReference type="PIRSF" id="PIRSF037139">
    <property type="entry name" value="UCP037139"/>
    <property type="match status" value="1"/>
</dbReference>
<feature type="domain" description="YncI copper-binding" evidence="2">
    <location>
        <begin position="25"/>
        <end position="164"/>
    </location>
</feature>
<feature type="chain" id="PRO_5031564497" description="YncI copper-binding domain-containing protein" evidence="1">
    <location>
        <begin position="25"/>
        <end position="322"/>
    </location>
</feature>
<evidence type="ECO:0000256" key="1">
    <source>
        <dbReference type="SAM" id="SignalP"/>
    </source>
</evidence>
<dbReference type="Gene3D" id="2.60.40.2230">
    <property type="entry name" value="Uncharacterised protein YcnI-like PF07987, DUF1775"/>
    <property type="match status" value="1"/>
</dbReference>
<dbReference type="Pfam" id="PF04314">
    <property type="entry name" value="PCuAC"/>
    <property type="match status" value="1"/>
</dbReference>
<keyword evidence="1" id="KW-0732">Signal</keyword>
<evidence type="ECO:0000259" key="2">
    <source>
        <dbReference type="Pfam" id="PF07987"/>
    </source>
</evidence>
<dbReference type="Proteomes" id="UP000547011">
    <property type="component" value="Unassembled WGS sequence"/>
</dbReference>
<proteinExistence type="predicted"/>
<dbReference type="InterPro" id="IPR058248">
    <property type="entry name" value="Lxx211020-like"/>
</dbReference>
<dbReference type="InterPro" id="IPR036182">
    <property type="entry name" value="PCuAC_sf"/>
</dbReference>
<dbReference type="RefSeq" id="WP_183311849.1">
    <property type="nucleotide sequence ID" value="NZ_JACIEW010000006.1"/>
</dbReference>
<dbReference type="PANTHER" id="PTHR36302">
    <property type="entry name" value="BLR7088 PROTEIN"/>
    <property type="match status" value="1"/>
</dbReference>
<dbReference type="InterPro" id="IPR007410">
    <property type="entry name" value="LpqE-like"/>
</dbReference>
<evidence type="ECO:0000313" key="4">
    <source>
        <dbReference type="Proteomes" id="UP000547011"/>
    </source>
</evidence>
<keyword evidence="4" id="KW-1185">Reference proteome</keyword>
<dbReference type="PANTHER" id="PTHR36302:SF1">
    <property type="entry name" value="COPPER CHAPERONE PCU(A)C"/>
    <property type="match status" value="1"/>
</dbReference>
<sequence>MIGSFARATLAATTLIALTAPALAHATLENPKASLGASYKAVLRIPHGCGTEATHTVRVQIPEGFYNVKPIPKAGWTLETVTGPHQNTYVNHGAQVSEGVIEIVWSDGNLPNEFYDEFVFRGTFADTLEEGPFHFPAIQECANGEEAWTDVSGSGDMPAPSVTLVAGGMDAHAHHGAASAPAETTIGDLTISGAFTRATLPNAPVAGGFLTLTNNGTQDDTLIAVETPVAKEGQIHEMAMEGDVMKMRQLPDGLVIPAGETVVFEPGGYHLMFMGLTDPIAEGAAVPVTLTFEKAGTITLDLIAAGSAADAPAADHSSHMGH</sequence>
<dbReference type="SUPFAM" id="SSF110087">
    <property type="entry name" value="DR1885-like metal-binding protein"/>
    <property type="match status" value="1"/>
</dbReference>
<protein>
    <recommendedName>
        <fullName evidence="2">YncI copper-binding domain-containing protein</fullName>
    </recommendedName>
</protein>
<comment type="caution">
    <text evidence="3">The sequence shown here is derived from an EMBL/GenBank/DDBJ whole genome shotgun (WGS) entry which is preliminary data.</text>
</comment>
<accession>A0A7W6IPX2</accession>
<dbReference type="AlphaFoldDB" id="A0A7W6IPX2"/>
<dbReference type="InterPro" id="IPR038507">
    <property type="entry name" value="YcnI-like_sf"/>
</dbReference>
<dbReference type="EMBL" id="JACIEW010000006">
    <property type="protein sequence ID" value="MBB4053061.1"/>
    <property type="molecule type" value="Genomic_DNA"/>
</dbReference>
<dbReference type="CDD" id="cd08545">
    <property type="entry name" value="YcnI_like"/>
    <property type="match status" value="1"/>
</dbReference>
<organism evidence="3 4">
    <name type="scientific">Devosia subaequoris</name>
    <dbReference type="NCBI Taxonomy" id="395930"/>
    <lineage>
        <taxon>Bacteria</taxon>
        <taxon>Pseudomonadati</taxon>
        <taxon>Pseudomonadota</taxon>
        <taxon>Alphaproteobacteria</taxon>
        <taxon>Hyphomicrobiales</taxon>
        <taxon>Devosiaceae</taxon>
        <taxon>Devosia</taxon>
    </lineage>
</organism>
<feature type="signal peptide" evidence="1">
    <location>
        <begin position="1"/>
        <end position="24"/>
    </location>
</feature>
<name>A0A7W6IPX2_9HYPH</name>
<dbReference type="Pfam" id="PF07987">
    <property type="entry name" value="DUF1775"/>
    <property type="match status" value="1"/>
</dbReference>
<dbReference type="Gene3D" id="2.60.40.1890">
    <property type="entry name" value="PCu(A)C copper chaperone"/>
    <property type="match status" value="1"/>
</dbReference>
<dbReference type="InterPro" id="IPR021174">
    <property type="entry name" value="UCP037139"/>
</dbReference>
<evidence type="ECO:0000313" key="3">
    <source>
        <dbReference type="EMBL" id="MBB4053061.1"/>
    </source>
</evidence>